<dbReference type="Pfam" id="PF22422">
    <property type="entry name" value="MGH1-like_GH"/>
    <property type="match status" value="1"/>
</dbReference>
<evidence type="ECO:0000313" key="6">
    <source>
        <dbReference type="Proteomes" id="UP001596203"/>
    </source>
</evidence>
<evidence type="ECO:0000256" key="1">
    <source>
        <dbReference type="SAM" id="MobiDB-lite"/>
    </source>
</evidence>
<dbReference type="Gene3D" id="3.30.1050.10">
    <property type="entry name" value="SCP2 sterol-binding domain"/>
    <property type="match status" value="1"/>
</dbReference>
<dbReference type="Pfam" id="PF02036">
    <property type="entry name" value="SCP2"/>
    <property type="match status" value="1"/>
</dbReference>
<dbReference type="InterPro" id="IPR003033">
    <property type="entry name" value="SCP2_sterol-bd_dom"/>
</dbReference>
<evidence type="ECO:0000259" key="2">
    <source>
        <dbReference type="Pfam" id="PF02036"/>
    </source>
</evidence>
<dbReference type="InterPro" id="IPR036527">
    <property type="entry name" value="SCP2_sterol-bd_dom_sf"/>
</dbReference>
<feature type="region of interest" description="Disordered" evidence="1">
    <location>
        <begin position="108"/>
        <end position="136"/>
    </location>
</feature>
<dbReference type="EMBL" id="JBHSPR010000075">
    <property type="protein sequence ID" value="MFC6022927.1"/>
    <property type="molecule type" value="Genomic_DNA"/>
</dbReference>
<feature type="domain" description="Mannosylglycerate hydrolase MGH1-like glycoside hydrolase" evidence="4">
    <location>
        <begin position="514"/>
        <end position="723"/>
    </location>
</feature>
<name>A0ABW1KPT9_9ACTN</name>
<evidence type="ECO:0000313" key="5">
    <source>
        <dbReference type="EMBL" id="MFC6022927.1"/>
    </source>
</evidence>
<dbReference type="InterPro" id="IPR008928">
    <property type="entry name" value="6-hairpin_glycosidase_sf"/>
</dbReference>
<dbReference type="Gene3D" id="1.50.10.10">
    <property type="match status" value="1"/>
</dbReference>
<protein>
    <submittedName>
        <fullName evidence="5">Glycogen debranching N-terminal domain-containing protein</fullName>
    </submittedName>
</protein>
<dbReference type="SUPFAM" id="SSF55718">
    <property type="entry name" value="SCP-like"/>
    <property type="match status" value="1"/>
</dbReference>
<comment type="caution">
    <text evidence="5">The sequence shown here is derived from an EMBL/GenBank/DDBJ whole genome shotgun (WGS) entry which is preliminary data.</text>
</comment>
<sequence length="813" mass="91678">MTDTTADFFNQFARRKFEPRLENVSGTIRFDLERGHRLDHWFCEIDDGYMTVSGEVREADCVVQVDKAVFDRLVTGETSPLAAWLRNQIKIHGLAWILRSFERLYPGPPGARDPRQIPRAKAKPRKTTAEPTGKGTAPEVRYVSISESSTFVVSDDRGDIIPSPIFPTGFFAFDTRFLSIWQLSINGEQLNALSVDDLEYFETQFFLVPGEPTHYVDAKVSVIRRRSISASFEEDLTVLNHDTEPCYLRVRLNIGTDFADIYEIADVSKKGRRYTQVGQGLLRLGYERETFRRETVISSAEAAQIDENGMTFDIRIESNGEWTNKLHVVTLGADGRDLRESLQGFPSRSKQQTRQALDDWISQAPTLRSDSSPLTTSYRRSLIDLAALRYQPLLTAGQALPTAGLPWFMGVHGRSSILTSLQVLPFKPELASATLLLGITQGRKLDDFRNEEPGKIPDESRLGESAAFEEEPVTPSFGAADTTPLFVVLLDEYERWTGDDTLVRQYEFPARECLAWINTYADALGNGYIWYQPRNSTTDVENHCWKDSWNAISYHDGALPDLPRATCELQGYAYDAKTRAARLARRFWNDPNYADQLEREAGELKERFNRDFWIEDRGYYALALDPDGRQVDALASNIGHLLWSGIVPPDRAGRLVDHLLGPELFSGWGVRTLATDAAAYNPVGYHVGTVWPFDNSIIAWGLRRYGFVEESGRIAKAIIDASRYFHGRLPEAFAGYGRELTRYPVRFPDACSPYALSAGAVLLLLRTMLGLSPHGEHLVVEPCLPQGIDRIELFDIPGRWGRADAFGRSRPET</sequence>
<dbReference type="InterPro" id="IPR012341">
    <property type="entry name" value="6hp_glycosidase-like_sf"/>
</dbReference>
<accession>A0ABW1KPT9</accession>
<feature type="domain" description="SCP2" evidence="2">
    <location>
        <begin position="9"/>
        <end position="93"/>
    </location>
</feature>
<evidence type="ECO:0000259" key="4">
    <source>
        <dbReference type="Pfam" id="PF22422"/>
    </source>
</evidence>
<gene>
    <name evidence="5" type="ORF">ACFP2T_43100</name>
</gene>
<keyword evidence="6" id="KW-1185">Reference proteome</keyword>
<dbReference type="SUPFAM" id="SSF48208">
    <property type="entry name" value="Six-hairpin glycosidases"/>
    <property type="match status" value="1"/>
</dbReference>
<proteinExistence type="predicted"/>
<dbReference type="InterPro" id="IPR054491">
    <property type="entry name" value="MGH1-like_GH"/>
</dbReference>
<dbReference type="Pfam" id="PF14742">
    <property type="entry name" value="GDE_N_bis"/>
    <property type="match status" value="1"/>
</dbReference>
<dbReference type="Proteomes" id="UP001596203">
    <property type="component" value="Unassembled WGS sequence"/>
</dbReference>
<dbReference type="RefSeq" id="WP_377432811.1">
    <property type="nucleotide sequence ID" value="NZ_JBHSPR010000075.1"/>
</dbReference>
<feature type="domain" description="Putative glycogen debranching enzyme N-terminal" evidence="3">
    <location>
        <begin position="146"/>
        <end position="325"/>
    </location>
</feature>
<dbReference type="InterPro" id="IPR032856">
    <property type="entry name" value="GDE_N_bis"/>
</dbReference>
<organism evidence="5 6">
    <name type="scientific">Plantactinospora solaniradicis</name>
    <dbReference type="NCBI Taxonomy" id="1723736"/>
    <lineage>
        <taxon>Bacteria</taxon>
        <taxon>Bacillati</taxon>
        <taxon>Actinomycetota</taxon>
        <taxon>Actinomycetes</taxon>
        <taxon>Micromonosporales</taxon>
        <taxon>Micromonosporaceae</taxon>
        <taxon>Plantactinospora</taxon>
    </lineage>
</organism>
<evidence type="ECO:0000259" key="3">
    <source>
        <dbReference type="Pfam" id="PF14742"/>
    </source>
</evidence>
<reference evidence="6" key="1">
    <citation type="journal article" date="2019" name="Int. J. Syst. Evol. Microbiol.">
        <title>The Global Catalogue of Microorganisms (GCM) 10K type strain sequencing project: providing services to taxonomists for standard genome sequencing and annotation.</title>
        <authorList>
            <consortium name="The Broad Institute Genomics Platform"/>
            <consortium name="The Broad Institute Genome Sequencing Center for Infectious Disease"/>
            <person name="Wu L."/>
            <person name="Ma J."/>
        </authorList>
    </citation>
    <scope>NUCLEOTIDE SEQUENCE [LARGE SCALE GENOMIC DNA]</scope>
    <source>
        <strain evidence="6">ZS-35-S2</strain>
    </source>
</reference>